<sequence>MASDRTVVHWPTWRRSSRCVTEHHCVEFALSGTGVALRNSQRPADVLLIGRGVWRDLIAGIKDDAFDAPDAAK</sequence>
<dbReference type="InterPro" id="IPR007278">
    <property type="entry name" value="DUF397"/>
</dbReference>
<dbReference type="EMBL" id="BONX01000015">
    <property type="protein sequence ID" value="GIG96050.1"/>
    <property type="molecule type" value="Genomic_DNA"/>
</dbReference>
<comment type="caution">
    <text evidence="2">The sequence shown here is derived from an EMBL/GenBank/DDBJ whole genome shotgun (WGS) entry which is preliminary data.</text>
</comment>
<evidence type="ECO:0000313" key="3">
    <source>
        <dbReference type="Proteomes" id="UP000621500"/>
    </source>
</evidence>
<name>A0ABQ4EN37_9ACTN</name>
<dbReference type="Pfam" id="PF04149">
    <property type="entry name" value="DUF397"/>
    <property type="match status" value="1"/>
</dbReference>
<protein>
    <recommendedName>
        <fullName evidence="1">DUF397 domain-containing protein</fullName>
    </recommendedName>
</protein>
<evidence type="ECO:0000259" key="1">
    <source>
        <dbReference type="Pfam" id="PF04149"/>
    </source>
</evidence>
<keyword evidence="3" id="KW-1185">Reference proteome</keyword>
<reference evidence="2 3" key="1">
    <citation type="submission" date="2021-01" db="EMBL/GenBank/DDBJ databases">
        <title>Whole genome shotgun sequence of Plantactinospora mayteni NBRC 109088.</title>
        <authorList>
            <person name="Komaki H."/>
            <person name="Tamura T."/>
        </authorList>
    </citation>
    <scope>NUCLEOTIDE SEQUENCE [LARGE SCALE GENOMIC DNA]</scope>
    <source>
        <strain evidence="2 3">NBRC 109088</strain>
    </source>
</reference>
<accession>A0ABQ4EN37</accession>
<evidence type="ECO:0000313" key="2">
    <source>
        <dbReference type="EMBL" id="GIG96050.1"/>
    </source>
</evidence>
<organism evidence="2 3">
    <name type="scientific">Plantactinospora mayteni</name>
    <dbReference type="NCBI Taxonomy" id="566021"/>
    <lineage>
        <taxon>Bacteria</taxon>
        <taxon>Bacillati</taxon>
        <taxon>Actinomycetota</taxon>
        <taxon>Actinomycetes</taxon>
        <taxon>Micromonosporales</taxon>
        <taxon>Micromonosporaceae</taxon>
        <taxon>Plantactinospora</taxon>
    </lineage>
</organism>
<dbReference type="Proteomes" id="UP000621500">
    <property type="component" value="Unassembled WGS sequence"/>
</dbReference>
<gene>
    <name evidence="2" type="ORF">Pma05_26230</name>
</gene>
<proteinExistence type="predicted"/>
<feature type="domain" description="DUF397" evidence="1">
    <location>
        <begin position="12"/>
        <end position="62"/>
    </location>
</feature>